<sequence length="482" mass="57703">MDALEKNPNSSVAFKRYFDIVKKRSNLEYESKLEKLSSIKGNWRAKVMEAVVFFKHGNREMGNFYLMSALKESSYNSEVMSLTSSIYILNQMYEEFEKYVLPYYTPEKHGVQTTLNVLEYYYSKRKYNEGLELCKFVSKYPWIEYYRKFMKLEEKFLKLKIKKTESRNKNEKNKLLPKNKFFSTNKPIWYYEFNKPEFLLNQTKRVKPNILILPLTSIGEKSEVAENLAISLPLYLNENLHYKTNLNYQVAIVYRGENLFVPKSKYSVDYMKKIRESNTNLNYILSGNILKTKNVERYEIEIYLYDVFNEQKLMLVSRAYDEQNLFQVQNDLLKKINNFFDRNIAIKYEKDMGNLVLFSQKLKFLLEPKEYKKHHSWRYKKLLSDQIDVVLEDRKNDLKKINLLALLYEVKRTNSQLLKEQKPLIYSMNIEGIFETQTLKVLAPIIFNIFDDEENFLANLEALNITDSTYVEWVKRFIENES</sequence>
<gene>
    <name evidence="1" type="ORF">AB8B22_05140</name>
</gene>
<dbReference type="AlphaFoldDB" id="A0AB39VDM4"/>
<reference evidence="1" key="1">
    <citation type="submission" date="2024-07" db="EMBL/GenBank/DDBJ databases">
        <authorList>
            <person name="Li X.-J."/>
            <person name="Wang X."/>
        </authorList>
    </citation>
    <scope>NUCLEOTIDE SEQUENCE</scope>
    <source>
        <strain evidence="1">HSP-334</strain>
    </source>
</reference>
<evidence type="ECO:0000313" key="1">
    <source>
        <dbReference type="EMBL" id="XDU65813.1"/>
    </source>
</evidence>
<proteinExistence type="predicted"/>
<dbReference type="KEGG" id="lrug:AB8B22_05140"/>
<accession>A0AB39VDM4</accession>
<dbReference type="RefSeq" id="WP_369710306.1">
    <property type="nucleotide sequence ID" value="NZ_CP165644.1"/>
</dbReference>
<organism evidence="1">
    <name type="scientific">Leptotrichia rugosa</name>
    <dbReference type="NCBI Taxonomy" id="3239302"/>
    <lineage>
        <taxon>Bacteria</taxon>
        <taxon>Fusobacteriati</taxon>
        <taxon>Fusobacteriota</taxon>
        <taxon>Fusobacteriia</taxon>
        <taxon>Fusobacteriales</taxon>
        <taxon>Leptotrichiaceae</taxon>
        <taxon>Leptotrichia</taxon>
    </lineage>
</organism>
<name>A0AB39VDM4_9FUSO</name>
<dbReference type="EMBL" id="CP165644">
    <property type="protein sequence ID" value="XDU65813.1"/>
    <property type="molecule type" value="Genomic_DNA"/>
</dbReference>
<protein>
    <submittedName>
        <fullName evidence="1">Uncharacterized protein</fullName>
    </submittedName>
</protein>